<organism evidence="2 3">
    <name type="scientific">Pandoravirus japonicus</name>
    <dbReference type="NCBI Taxonomy" id="2823154"/>
    <lineage>
        <taxon>Viruses</taxon>
        <taxon>Pandoravirus</taxon>
    </lineage>
</organism>
<sequence>MRRGNRPRSTRPAAAQPPARTAATGLVSVPPAWDAVRQWAADNGLNSVAALQRWLDSAAVRRAQYPSLDPRAAALLRALQQYALTAPVADRPLEGTARLPSQYDALLGALSDPSVGSFASGDDGRAHYVPGIGGPDWIRPLVDPLAEGGRLWPPSPVTTLVRLNEVVSRVFGHGPVDSDATILDLTDRYGVLPGRSVGDRLAALLGYFGSEANWVLRGMGDARVDIAATPRLASDADISEARRRWPAVSPDGVVAPYVFVVGPGSAQDPSGAWTAATGPVHVAFILSGYTPIGRLVVSDTTGDIVDATEVFSRPEASNTAFGKHLMAEASGSDPSLVVGLLMPFVRAVREGRPDAVAMAPTRTNIAGSGFWTTDQGMEQPFTVRAFEPAQVLAGLAAERRAAAASAIDAATAAAGGLANLAARAYRGDIATANAPEEVRQLAAAHAMARACGPGATLQDRARIADAAQVLGLPDDVRAQDLETICDASADAVRRLYGRA</sequence>
<evidence type="ECO:0000313" key="3">
    <source>
        <dbReference type="Proteomes" id="UP001253637"/>
    </source>
</evidence>
<proteinExistence type="predicted"/>
<name>A0A811BME0_9VIRU</name>
<feature type="region of interest" description="Disordered" evidence="1">
    <location>
        <begin position="1"/>
        <end position="23"/>
    </location>
</feature>
<protein>
    <submittedName>
        <fullName evidence="2">Uncharacterized protein</fullName>
    </submittedName>
</protein>
<dbReference type="EMBL" id="LC625835">
    <property type="protein sequence ID" value="BCU02958.1"/>
    <property type="molecule type" value="Genomic_DNA"/>
</dbReference>
<reference evidence="2" key="1">
    <citation type="submission" date="2021-04" db="EMBL/GenBank/DDBJ databases">
        <title>Draft Genome Sequence of Pandoravirus japonicus, Isolated from the Sabaishi River of Niigata, Japan.</title>
        <authorList>
            <person name="Hosokawa N."/>
            <person name="Takahashi H."/>
            <person name="Aoki K."/>
            <person name="Takemura M."/>
        </authorList>
    </citation>
    <scope>NUCLEOTIDE SEQUENCE</scope>
</reference>
<evidence type="ECO:0000313" key="2">
    <source>
        <dbReference type="EMBL" id="BCU02958.1"/>
    </source>
</evidence>
<dbReference type="Proteomes" id="UP001253637">
    <property type="component" value="Segment"/>
</dbReference>
<accession>A0A811BME0</accession>
<feature type="compositionally biased region" description="Low complexity" evidence="1">
    <location>
        <begin position="10"/>
        <end position="23"/>
    </location>
</feature>
<evidence type="ECO:0000256" key="1">
    <source>
        <dbReference type="SAM" id="MobiDB-lite"/>
    </source>
</evidence>